<evidence type="ECO:0000256" key="2">
    <source>
        <dbReference type="ARBA" id="ARBA00022491"/>
    </source>
</evidence>
<dbReference type="Proteomes" id="UP000824089">
    <property type="component" value="Unassembled WGS sequence"/>
</dbReference>
<keyword evidence="3 12" id="KW-0235">DNA replication</keyword>
<name>A0A9D1L9E6_9CLOT</name>
<evidence type="ECO:0000256" key="11">
    <source>
        <dbReference type="ARBA" id="ARBA00023236"/>
    </source>
</evidence>
<dbReference type="InterPro" id="IPR050077">
    <property type="entry name" value="LexA_repressor"/>
</dbReference>
<evidence type="ECO:0000256" key="6">
    <source>
        <dbReference type="ARBA" id="ARBA00022813"/>
    </source>
</evidence>
<dbReference type="InterPro" id="IPR036390">
    <property type="entry name" value="WH_DNA-bd_sf"/>
</dbReference>
<feature type="active site" description="For autocatalytic cleavage activity" evidence="12">
    <location>
        <position position="119"/>
    </location>
</feature>
<dbReference type="AlphaFoldDB" id="A0A9D1L9E6"/>
<dbReference type="GO" id="GO:0009432">
    <property type="term" value="P:SOS response"/>
    <property type="evidence" value="ECO:0007669"/>
    <property type="project" value="UniProtKB-UniRule"/>
</dbReference>
<keyword evidence="9 12" id="KW-0804">Transcription</keyword>
<dbReference type="Pfam" id="PF01726">
    <property type="entry name" value="LexA_DNA_bind"/>
    <property type="match status" value="1"/>
</dbReference>
<dbReference type="Gene3D" id="1.10.10.10">
    <property type="entry name" value="Winged helix-like DNA-binding domain superfamily/Winged helix DNA-binding domain"/>
    <property type="match status" value="1"/>
</dbReference>
<organism evidence="16 17">
    <name type="scientific">Candidatus Egerieisoma faecipullorum</name>
    <dbReference type="NCBI Taxonomy" id="2840963"/>
    <lineage>
        <taxon>Bacteria</taxon>
        <taxon>Bacillati</taxon>
        <taxon>Bacillota</taxon>
        <taxon>Clostridia</taxon>
        <taxon>Eubacteriales</taxon>
        <taxon>Clostridiaceae</taxon>
        <taxon>Clostridiaceae incertae sedis</taxon>
        <taxon>Candidatus Egerieisoma</taxon>
    </lineage>
</organism>
<evidence type="ECO:0000313" key="17">
    <source>
        <dbReference type="Proteomes" id="UP000824089"/>
    </source>
</evidence>
<dbReference type="InterPro" id="IPR006200">
    <property type="entry name" value="LexA"/>
</dbReference>
<evidence type="ECO:0000259" key="14">
    <source>
        <dbReference type="Pfam" id="PF00717"/>
    </source>
</evidence>
<dbReference type="InterPro" id="IPR036388">
    <property type="entry name" value="WH-like_DNA-bd_sf"/>
</dbReference>
<evidence type="ECO:0000256" key="8">
    <source>
        <dbReference type="ARBA" id="ARBA00023125"/>
    </source>
</evidence>
<comment type="similarity">
    <text evidence="1 12 13">Belongs to the peptidase S24 family.</text>
</comment>
<feature type="domain" description="Peptidase S24/S26A/S26B/S26C" evidence="14">
    <location>
        <begin position="77"/>
        <end position="189"/>
    </location>
</feature>
<comment type="caution">
    <text evidence="16">The sequence shown here is derived from an EMBL/GenBank/DDBJ whole genome shotgun (WGS) entry which is preliminary data.</text>
</comment>
<comment type="subunit">
    <text evidence="12">Homodimer.</text>
</comment>
<keyword evidence="11 12" id="KW-0742">SOS response</keyword>
<evidence type="ECO:0000256" key="9">
    <source>
        <dbReference type="ARBA" id="ARBA00023163"/>
    </source>
</evidence>
<dbReference type="GO" id="GO:0006508">
    <property type="term" value="P:proteolysis"/>
    <property type="evidence" value="ECO:0007669"/>
    <property type="project" value="InterPro"/>
</dbReference>
<evidence type="ECO:0000313" key="16">
    <source>
        <dbReference type="EMBL" id="HIU29045.1"/>
    </source>
</evidence>
<keyword evidence="2 12" id="KW-0678">Repressor</keyword>
<dbReference type="FunFam" id="2.10.109.10:FF:000001">
    <property type="entry name" value="LexA repressor"/>
    <property type="match status" value="1"/>
</dbReference>
<keyword evidence="6 12" id="KW-0068">Autocatalytic cleavage</keyword>
<dbReference type="NCBIfam" id="TIGR00498">
    <property type="entry name" value="lexA"/>
    <property type="match status" value="1"/>
</dbReference>
<dbReference type="InterPro" id="IPR039418">
    <property type="entry name" value="LexA-like"/>
</dbReference>
<evidence type="ECO:0000256" key="4">
    <source>
        <dbReference type="ARBA" id="ARBA00022763"/>
    </source>
</evidence>
<dbReference type="CDD" id="cd06529">
    <property type="entry name" value="S24_LexA-like"/>
    <property type="match status" value="1"/>
</dbReference>
<keyword evidence="4 12" id="KW-0227">DNA damage</keyword>
<dbReference type="GO" id="GO:0004252">
    <property type="term" value="F:serine-type endopeptidase activity"/>
    <property type="evidence" value="ECO:0007669"/>
    <property type="project" value="UniProtKB-UniRule"/>
</dbReference>
<dbReference type="SUPFAM" id="SSF51306">
    <property type="entry name" value="LexA/Signal peptidase"/>
    <property type="match status" value="1"/>
</dbReference>
<keyword evidence="10 12" id="KW-0234">DNA repair</keyword>
<dbReference type="PANTHER" id="PTHR33516:SF2">
    <property type="entry name" value="LEXA REPRESSOR-RELATED"/>
    <property type="match status" value="1"/>
</dbReference>
<comment type="catalytic activity">
    <reaction evidence="12">
        <text>Hydrolysis of Ala-|-Gly bond in repressor LexA.</text>
        <dbReference type="EC" id="3.4.21.88"/>
    </reaction>
</comment>
<dbReference type="PANTHER" id="PTHR33516">
    <property type="entry name" value="LEXA REPRESSOR"/>
    <property type="match status" value="1"/>
</dbReference>
<dbReference type="SUPFAM" id="SSF46785">
    <property type="entry name" value="Winged helix' DNA-binding domain"/>
    <property type="match status" value="1"/>
</dbReference>
<feature type="domain" description="LexA repressor DNA-binding" evidence="15">
    <location>
        <begin position="1"/>
        <end position="63"/>
    </location>
</feature>
<keyword evidence="7 12" id="KW-0805">Transcription regulation</keyword>
<keyword evidence="5 12" id="KW-0378">Hydrolase</keyword>
<dbReference type="EMBL" id="DVMM01000039">
    <property type="protein sequence ID" value="HIU29045.1"/>
    <property type="molecule type" value="Genomic_DNA"/>
</dbReference>
<sequence length="195" mass="21567">MKELTKSQKRIYDFLKERIQTGVPPSVREICAATGLKSTSTVHLHLKALEQAGYITRDAGLNRSIHLAGCEQAEQVPILGKVTAGMPILAVEDIEGYIPFSVNRKRGEDLFALHVSGESMRNAGIMDGDYVIAEKTASADDGEIVVAMIEDEATVKRLFREKDCIRLQPENPAFEPIYSDQVSVLGKVIAVIRYY</sequence>
<dbReference type="Pfam" id="PF00717">
    <property type="entry name" value="Peptidase_S24"/>
    <property type="match status" value="1"/>
</dbReference>
<keyword evidence="8 12" id="KW-0238">DNA-binding</keyword>
<comment type="function">
    <text evidence="12">Represses a number of genes involved in the response to DNA damage (SOS response), including recA and lexA. In the presence of single-stranded DNA, RecA interacts with LexA causing an autocatalytic cleavage which disrupts the DNA-binding part of LexA, leading to derepression of the SOS regulon and eventually DNA repair.</text>
</comment>
<dbReference type="InterPro" id="IPR036286">
    <property type="entry name" value="LexA/Signal_pep-like_sf"/>
</dbReference>
<evidence type="ECO:0000256" key="1">
    <source>
        <dbReference type="ARBA" id="ARBA00007484"/>
    </source>
</evidence>
<accession>A0A9D1L9E6</accession>
<dbReference type="Gene3D" id="2.10.109.10">
    <property type="entry name" value="Umud Fragment, subunit A"/>
    <property type="match status" value="1"/>
</dbReference>
<dbReference type="EC" id="3.4.21.88" evidence="12"/>
<gene>
    <name evidence="12 16" type="primary">lexA</name>
    <name evidence="16" type="ORF">IAD50_01985</name>
</gene>
<protein>
    <recommendedName>
        <fullName evidence="12">LexA repressor</fullName>
        <ecNumber evidence="12">3.4.21.88</ecNumber>
    </recommendedName>
</protein>
<evidence type="ECO:0000259" key="15">
    <source>
        <dbReference type="Pfam" id="PF01726"/>
    </source>
</evidence>
<dbReference type="GO" id="GO:0003677">
    <property type="term" value="F:DNA binding"/>
    <property type="evidence" value="ECO:0007669"/>
    <property type="project" value="UniProtKB-UniRule"/>
</dbReference>
<dbReference type="GO" id="GO:0006260">
    <property type="term" value="P:DNA replication"/>
    <property type="evidence" value="ECO:0007669"/>
    <property type="project" value="UniProtKB-UniRule"/>
</dbReference>
<reference evidence="16" key="2">
    <citation type="journal article" date="2021" name="PeerJ">
        <title>Extensive microbial diversity within the chicken gut microbiome revealed by metagenomics and culture.</title>
        <authorList>
            <person name="Gilroy R."/>
            <person name="Ravi A."/>
            <person name="Getino M."/>
            <person name="Pursley I."/>
            <person name="Horton D.L."/>
            <person name="Alikhan N.F."/>
            <person name="Baker D."/>
            <person name="Gharbi K."/>
            <person name="Hall N."/>
            <person name="Watson M."/>
            <person name="Adriaenssens E.M."/>
            <person name="Foster-Nyarko E."/>
            <person name="Jarju S."/>
            <person name="Secka A."/>
            <person name="Antonio M."/>
            <person name="Oren A."/>
            <person name="Chaudhuri R.R."/>
            <person name="La Ragione R."/>
            <person name="Hildebrand F."/>
            <person name="Pallen M.J."/>
        </authorList>
    </citation>
    <scope>NUCLEOTIDE SEQUENCE</scope>
    <source>
        <strain evidence="16">CHK195-4489</strain>
    </source>
</reference>
<dbReference type="InterPro" id="IPR006197">
    <property type="entry name" value="Peptidase_S24_LexA"/>
</dbReference>
<dbReference type="InterPro" id="IPR006199">
    <property type="entry name" value="LexA_DNA-bd_dom"/>
</dbReference>
<evidence type="ECO:0000256" key="3">
    <source>
        <dbReference type="ARBA" id="ARBA00022705"/>
    </source>
</evidence>
<dbReference type="GO" id="GO:0045892">
    <property type="term" value="P:negative regulation of DNA-templated transcription"/>
    <property type="evidence" value="ECO:0007669"/>
    <property type="project" value="UniProtKB-UniRule"/>
</dbReference>
<evidence type="ECO:0000256" key="5">
    <source>
        <dbReference type="ARBA" id="ARBA00022801"/>
    </source>
</evidence>
<evidence type="ECO:0000256" key="7">
    <source>
        <dbReference type="ARBA" id="ARBA00023015"/>
    </source>
</evidence>
<evidence type="ECO:0000256" key="13">
    <source>
        <dbReference type="RuleBase" id="RU003991"/>
    </source>
</evidence>
<feature type="site" description="Cleavage; by autolysis" evidence="12">
    <location>
        <begin position="84"/>
        <end position="85"/>
    </location>
</feature>
<evidence type="ECO:0000256" key="12">
    <source>
        <dbReference type="HAMAP-Rule" id="MF_00015"/>
    </source>
</evidence>
<feature type="DNA-binding region" description="H-T-H motif" evidence="12">
    <location>
        <begin position="27"/>
        <end position="47"/>
    </location>
</feature>
<dbReference type="PRINTS" id="PR00726">
    <property type="entry name" value="LEXASERPTASE"/>
</dbReference>
<dbReference type="HAMAP" id="MF_00015">
    <property type="entry name" value="LexA"/>
    <property type="match status" value="1"/>
</dbReference>
<feature type="active site" description="For autocatalytic cleavage activity" evidence="12">
    <location>
        <position position="156"/>
    </location>
</feature>
<proteinExistence type="inferred from homology"/>
<reference evidence="16" key="1">
    <citation type="submission" date="2020-10" db="EMBL/GenBank/DDBJ databases">
        <authorList>
            <person name="Gilroy R."/>
        </authorList>
    </citation>
    <scope>NUCLEOTIDE SEQUENCE</scope>
    <source>
        <strain evidence="16">CHK195-4489</strain>
    </source>
</reference>
<dbReference type="InterPro" id="IPR015927">
    <property type="entry name" value="Peptidase_S24_S26A/B/C"/>
</dbReference>
<dbReference type="GO" id="GO:0006281">
    <property type="term" value="P:DNA repair"/>
    <property type="evidence" value="ECO:0007669"/>
    <property type="project" value="UniProtKB-UniRule"/>
</dbReference>
<evidence type="ECO:0000256" key="10">
    <source>
        <dbReference type="ARBA" id="ARBA00023204"/>
    </source>
</evidence>